<evidence type="ECO:0008006" key="6">
    <source>
        <dbReference type="Google" id="ProtNLM"/>
    </source>
</evidence>
<evidence type="ECO:0000256" key="3">
    <source>
        <dbReference type="SAM" id="SignalP"/>
    </source>
</evidence>
<keyword evidence="2" id="KW-0812">Transmembrane</keyword>
<gene>
    <name evidence="4" type="ORF">Pla8534_58600</name>
</gene>
<evidence type="ECO:0000256" key="2">
    <source>
        <dbReference type="SAM" id="Phobius"/>
    </source>
</evidence>
<name>A0A518E1N1_9BACT</name>
<keyword evidence="5" id="KW-1185">Reference proteome</keyword>
<feature type="chain" id="PRO_5022218315" description="Preprotein translocase subunit SecD" evidence="3">
    <location>
        <begin position="26"/>
        <end position="516"/>
    </location>
</feature>
<dbReference type="Proteomes" id="UP000317648">
    <property type="component" value="Chromosome"/>
</dbReference>
<accession>A0A518E1N1</accession>
<feature type="signal peptide" evidence="3">
    <location>
        <begin position="1"/>
        <end position="25"/>
    </location>
</feature>
<dbReference type="RefSeq" id="WP_145056871.1">
    <property type="nucleotide sequence ID" value="NZ_CP036433.1"/>
</dbReference>
<evidence type="ECO:0000313" key="5">
    <source>
        <dbReference type="Proteomes" id="UP000317648"/>
    </source>
</evidence>
<keyword evidence="2" id="KW-1133">Transmembrane helix</keyword>
<keyword evidence="2" id="KW-0472">Membrane</keyword>
<feature type="compositionally biased region" description="Basic and acidic residues" evidence="1">
    <location>
        <begin position="450"/>
        <end position="460"/>
    </location>
</feature>
<feature type="region of interest" description="Disordered" evidence="1">
    <location>
        <begin position="385"/>
        <end position="460"/>
    </location>
</feature>
<sequence precursor="true">MSYKFTPWLLVAVACLATAMQPADGCDTPVYRYAMYRWQPAPYEVYFFHEGELTEEQQAVADFLGSAAEQEQEPANVVYLPVDTAGDEDLASANIPADVRDLWQKTTVKTTPGYLIVSPRGGKLFVGSLTLAEARSLVDSPVRRKIAAALAEGNAAVYLLLTHPAATPVEGNPGLWAMLENPDLLRRSQGRTNQESRDLLNKLQAEVAAGKVNLFAGRSDLFPEVAEEKAPGDDPPAVDAKPAPAPQIAWLEVDRDDPAEQWLVRQLLAVEDDLQGIQQPSVYVLYGRGRTLPPFIGKGVHHELLKECLEFVTGACSCTIKDQNPGVDLLMTADWEAAAAKVAEKFGNEEGNESLFSGSEFFPELIVPAQPLAAAETAGDAGADALAAADPPAPQAGVDTPASPGDPAASNETPAAAETPANRTGDAARSASVPPTTDTPVAGDTVDNGADTRAKNADVDSPRKLALATSDKPLASTSAAAADDKAVGGMFFTIALGLGVGVLVLLGATLFAFRGH</sequence>
<proteinExistence type="predicted"/>
<dbReference type="EMBL" id="CP036433">
    <property type="protein sequence ID" value="QDU97999.1"/>
    <property type="molecule type" value="Genomic_DNA"/>
</dbReference>
<protein>
    <recommendedName>
        <fullName evidence="6">Preprotein translocase subunit SecD</fullName>
    </recommendedName>
</protein>
<evidence type="ECO:0000256" key="1">
    <source>
        <dbReference type="SAM" id="MobiDB-lite"/>
    </source>
</evidence>
<dbReference type="KEGG" id="lcre:Pla8534_58600"/>
<organism evidence="4 5">
    <name type="scientific">Lignipirellula cremea</name>
    <dbReference type="NCBI Taxonomy" id="2528010"/>
    <lineage>
        <taxon>Bacteria</taxon>
        <taxon>Pseudomonadati</taxon>
        <taxon>Planctomycetota</taxon>
        <taxon>Planctomycetia</taxon>
        <taxon>Pirellulales</taxon>
        <taxon>Pirellulaceae</taxon>
        <taxon>Lignipirellula</taxon>
    </lineage>
</organism>
<dbReference type="PROSITE" id="PS51257">
    <property type="entry name" value="PROKAR_LIPOPROTEIN"/>
    <property type="match status" value="1"/>
</dbReference>
<dbReference type="OrthoDB" id="290552at2"/>
<dbReference type="AlphaFoldDB" id="A0A518E1N1"/>
<reference evidence="4 5" key="1">
    <citation type="submission" date="2019-02" db="EMBL/GenBank/DDBJ databases">
        <title>Deep-cultivation of Planctomycetes and their phenomic and genomic characterization uncovers novel biology.</title>
        <authorList>
            <person name="Wiegand S."/>
            <person name="Jogler M."/>
            <person name="Boedeker C."/>
            <person name="Pinto D."/>
            <person name="Vollmers J."/>
            <person name="Rivas-Marin E."/>
            <person name="Kohn T."/>
            <person name="Peeters S.H."/>
            <person name="Heuer A."/>
            <person name="Rast P."/>
            <person name="Oberbeckmann S."/>
            <person name="Bunk B."/>
            <person name="Jeske O."/>
            <person name="Meyerdierks A."/>
            <person name="Storesund J.E."/>
            <person name="Kallscheuer N."/>
            <person name="Luecker S."/>
            <person name="Lage O.M."/>
            <person name="Pohl T."/>
            <person name="Merkel B.J."/>
            <person name="Hornburger P."/>
            <person name="Mueller R.-W."/>
            <person name="Bruemmer F."/>
            <person name="Labrenz M."/>
            <person name="Spormann A.M."/>
            <person name="Op den Camp H."/>
            <person name="Overmann J."/>
            <person name="Amann R."/>
            <person name="Jetten M.S.M."/>
            <person name="Mascher T."/>
            <person name="Medema M.H."/>
            <person name="Devos D.P."/>
            <person name="Kaster A.-K."/>
            <person name="Ovreas L."/>
            <person name="Rohde M."/>
            <person name="Galperin M.Y."/>
            <person name="Jogler C."/>
        </authorList>
    </citation>
    <scope>NUCLEOTIDE SEQUENCE [LARGE SCALE GENOMIC DNA]</scope>
    <source>
        <strain evidence="4 5">Pla85_3_4</strain>
    </source>
</reference>
<keyword evidence="3" id="KW-0732">Signal</keyword>
<evidence type="ECO:0000313" key="4">
    <source>
        <dbReference type="EMBL" id="QDU97999.1"/>
    </source>
</evidence>
<feature type="transmembrane region" description="Helical" evidence="2">
    <location>
        <begin position="490"/>
        <end position="513"/>
    </location>
</feature>